<organism evidence="6">
    <name type="scientific">marine metagenome</name>
    <dbReference type="NCBI Taxonomy" id="408172"/>
    <lineage>
        <taxon>unclassified sequences</taxon>
        <taxon>metagenomes</taxon>
        <taxon>ecological metagenomes</taxon>
    </lineage>
</organism>
<protein>
    <recommendedName>
        <fullName evidence="4">Pyridine nucleotide-disulfide oxidoreductase domain-containing protein 2</fullName>
    </recommendedName>
</protein>
<accession>A0A382A302</accession>
<dbReference type="PANTHER" id="PTHR10668">
    <property type="entry name" value="PHYTOENE DEHYDROGENASE"/>
    <property type="match status" value="1"/>
</dbReference>
<dbReference type="InterPro" id="IPR036188">
    <property type="entry name" value="FAD/NAD-bd_sf"/>
</dbReference>
<proteinExistence type="predicted"/>
<dbReference type="PANTHER" id="PTHR10668:SF103">
    <property type="entry name" value="PYRIDINE NUCLEOTIDE-DISULFIDE OXIDOREDUCTASE DOMAIN-CONTAINING PROTEIN 2"/>
    <property type="match status" value="1"/>
</dbReference>
<evidence type="ECO:0000259" key="5">
    <source>
        <dbReference type="Pfam" id="PF01593"/>
    </source>
</evidence>
<comment type="subunit">
    <text evidence="3">Interacts with COX5B; this interaction may contribute to localize PYROXD2 to the inner face of the inner mitochondrial membrane.</text>
</comment>
<evidence type="ECO:0000256" key="1">
    <source>
        <dbReference type="ARBA" id="ARBA00004305"/>
    </source>
</evidence>
<dbReference type="InterPro" id="IPR002937">
    <property type="entry name" value="Amino_oxidase"/>
</dbReference>
<evidence type="ECO:0000256" key="3">
    <source>
        <dbReference type="ARBA" id="ARBA00038825"/>
    </source>
</evidence>
<dbReference type="SUPFAM" id="SSF51905">
    <property type="entry name" value="FAD/NAD(P)-binding domain"/>
    <property type="match status" value="1"/>
</dbReference>
<dbReference type="AlphaFoldDB" id="A0A382A302"/>
<dbReference type="EMBL" id="UINC01023650">
    <property type="protein sequence ID" value="SVA95734.1"/>
    <property type="molecule type" value="Genomic_DNA"/>
</dbReference>
<dbReference type="GO" id="GO:0016491">
    <property type="term" value="F:oxidoreductase activity"/>
    <property type="evidence" value="ECO:0007669"/>
    <property type="project" value="InterPro"/>
</dbReference>
<sequence length="425" mass="45483">VIGGGHNGLVCAAYLAKAGRTVTLLEAADTVGGAAVTREFAPGFRVSACAHVLNLLDAEIRSELALDANGLEFARVGLQTIALADDGNHLSISGPAVSGDGVSEADQSALVEYRRRMERFAQLLGRLHKRPPPRPGVNNSGNLVNLARLGLDLRRLGKTDMREFLRIAGINIYDVLEENFEHPLLKGALSLDGVLGAHLGPRSNNSVLNALYRISGRVSGGQGSLAIPRGGMGAVTSALGVAAERNGVSIRTSSRVKCIQLDGDRVRGVELDNGEQIAAAAIVSNADPKTTFFGLLGARHLEAEFVRRIDNIRMRGNAAKLHLALDSLPEFTGLKNEQVGERLVIAPDMAYVERAFNHSKYGRYSTEPVFEITIPSIHDDSLASSGQHVLSAVVQYAPYALKEGWDSARQAFLSQIIEVLARYAP</sequence>
<dbReference type="Gene3D" id="3.50.50.60">
    <property type="entry name" value="FAD/NAD(P)-binding domain"/>
    <property type="match status" value="2"/>
</dbReference>
<reference evidence="6" key="1">
    <citation type="submission" date="2018-05" db="EMBL/GenBank/DDBJ databases">
        <authorList>
            <person name="Lanie J.A."/>
            <person name="Ng W.-L."/>
            <person name="Kazmierczak K.M."/>
            <person name="Andrzejewski T.M."/>
            <person name="Davidsen T.M."/>
            <person name="Wayne K.J."/>
            <person name="Tettelin H."/>
            <person name="Glass J.I."/>
            <person name="Rusch D."/>
            <person name="Podicherti R."/>
            <person name="Tsui H.-C.T."/>
            <person name="Winkler M.E."/>
        </authorList>
    </citation>
    <scope>NUCLEOTIDE SEQUENCE</scope>
</reference>
<comment type="subcellular location">
    <subcellularLocation>
        <location evidence="1">Mitochondrion matrix</location>
    </subcellularLocation>
</comment>
<feature type="domain" description="Amine oxidase" evidence="5">
    <location>
        <begin position="8"/>
        <end position="329"/>
    </location>
</feature>
<evidence type="ECO:0000256" key="4">
    <source>
        <dbReference type="ARBA" id="ARBA00040298"/>
    </source>
</evidence>
<feature type="non-terminal residue" evidence="6">
    <location>
        <position position="425"/>
    </location>
</feature>
<gene>
    <name evidence="6" type="ORF">METZ01_LOCUS148588</name>
</gene>
<dbReference type="GO" id="GO:0005759">
    <property type="term" value="C:mitochondrial matrix"/>
    <property type="evidence" value="ECO:0007669"/>
    <property type="project" value="UniProtKB-SubCell"/>
</dbReference>
<evidence type="ECO:0000256" key="2">
    <source>
        <dbReference type="ARBA" id="ARBA00037217"/>
    </source>
</evidence>
<feature type="non-terminal residue" evidence="6">
    <location>
        <position position="1"/>
    </location>
</feature>
<name>A0A382A302_9ZZZZ</name>
<dbReference type="Pfam" id="PF01593">
    <property type="entry name" value="Amino_oxidase"/>
    <property type="match status" value="1"/>
</dbReference>
<evidence type="ECO:0000313" key="6">
    <source>
        <dbReference type="EMBL" id="SVA95734.1"/>
    </source>
</evidence>
<comment type="function">
    <text evidence="2">Probable oxidoreductase that may play a role as regulator of mitochondrial function.</text>
</comment>